<evidence type="ECO:0000256" key="3">
    <source>
        <dbReference type="SAM" id="SignalP"/>
    </source>
</evidence>
<evidence type="ECO:0000313" key="10">
    <source>
        <dbReference type="Proteomes" id="UP000435112"/>
    </source>
</evidence>
<keyword evidence="2" id="KW-0378">Hydrolase</keyword>
<evidence type="ECO:0000256" key="1">
    <source>
        <dbReference type="ARBA" id="ARBA00022723"/>
    </source>
</evidence>
<sequence length="315" mass="34447">MRLLLLSGFIAFASSCVAVSAATVSDEISISKLNANIEAWPRSLAATSQIQRSLRGYAEEVEGEERTNGKAAEKLDDALATILHIPPPKLPAGLSGAVLAKFDDILPKVEAAMKNYPEGLSKAAIKQLRQVEEQRIKDAPLIAKVNKKDGKGLYREMELSPGMKVASTSESLVGRNEQVFNDVGGRMVVCGVVTRPMSEGGGILLISSSKLNKQQFVLPKGGLEKGESLERGMRRELVEEGGVSATFKATLDDTTVGEKTYKSFLMHADETFDQWPESMRYRVWFKWDDAIKMLKGNHPEMAAIVAHAREVAKLQ</sequence>
<dbReference type="Pfam" id="PF00293">
    <property type="entry name" value="NUDIX"/>
    <property type="match status" value="1"/>
</dbReference>
<dbReference type="EMBL" id="QXFT01003914">
    <property type="protein sequence ID" value="KAE9281658.1"/>
    <property type="molecule type" value="Genomic_DNA"/>
</dbReference>
<evidence type="ECO:0000256" key="2">
    <source>
        <dbReference type="ARBA" id="ARBA00022801"/>
    </source>
</evidence>
<keyword evidence="9" id="KW-1185">Reference proteome</keyword>
<dbReference type="OrthoDB" id="128634at2759"/>
<keyword evidence="3" id="KW-0732">Signal</keyword>
<dbReference type="Proteomes" id="UP000429607">
    <property type="component" value="Unassembled WGS sequence"/>
</dbReference>
<feature type="chain" id="PRO_5033524713" description="Nudix hydrolase domain-containing protein" evidence="3">
    <location>
        <begin position="22"/>
        <end position="315"/>
    </location>
</feature>
<protein>
    <recommendedName>
        <fullName evidence="4">Nudix hydrolase domain-containing protein</fullName>
    </recommendedName>
</protein>
<proteinExistence type="predicted"/>
<dbReference type="EMBL" id="QXFU01003880">
    <property type="protein sequence ID" value="KAE8972113.1"/>
    <property type="molecule type" value="Genomic_DNA"/>
</dbReference>
<feature type="domain" description="Nudix hydrolase" evidence="4">
    <location>
        <begin position="184"/>
        <end position="307"/>
    </location>
</feature>
<dbReference type="Proteomes" id="UP000434957">
    <property type="component" value="Unassembled WGS sequence"/>
</dbReference>
<dbReference type="InterPro" id="IPR020084">
    <property type="entry name" value="NUDIX_hydrolase_CS"/>
</dbReference>
<evidence type="ECO:0000313" key="7">
    <source>
        <dbReference type="EMBL" id="KAE9281658.1"/>
    </source>
</evidence>
<evidence type="ECO:0000313" key="8">
    <source>
        <dbReference type="Proteomes" id="UP000429607"/>
    </source>
</evidence>
<dbReference type="GO" id="GO:0005634">
    <property type="term" value="C:nucleus"/>
    <property type="evidence" value="ECO:0007669"/>
    <property type="project" value="TreeGrafter"/>
</dbReference>
<dbReference type="InterPro" id="IPR015797">
    <property type="entry name" value="NUDIX_hydrolase-like_dom_sf"/>
</dbReference>
<dbReference type="PROSITE" id="PS00893">
    <property type="entry name" value="NUDIX_BOX"/>
    <property type="match status" value="1"/>
</dbReference>
<dbReference type="SUPFAM" id="SSF55811">
    <property type="entry name" value="Nudix"/>
    <property type="match status" value="1"/>
</dbReference>
<dbReference type="AlphaFoldDB" id="A0A6A4BX00"/>
<dbReference type="GO" id="GO:0005737">
    <property type="term" value="C:cytoplasm"/>
    <property type="evidence" value="ECO:0007669"/>
    <property type="project" value="TreeGrafter"/>
</dbReference>
<dbReference type="Proteomes" id="UP000435112">
    <property type="component" value="Unassembled WGS sequence"/>
</dbReference>
<dbReference type="PROSITE" id="PS51257">
    <property type="entry name" value="PROKAR_LIPOPROTEIN"/>
    <property type="match status" value="1"/>
</dbReference>
<evidence type="ECO:0000313" key="9">
    <source>
        <dbReference type="Proteomes" id="UP000434957"/>
    </source>
</evidence>
<evidence type="ECO:0000259" key="4">
    <source>
        <dbReference type="PROSITE" id="PS51462"/>
    </source>
</evidence>
<dbReference type="GO" id="GO:0016787">
    <property type="term" value="F:hydrolase activity"/>
    <property type="evidence" value="ECO:0007669"/>
    <property type="project" value="UniProtKB-KW"/>
</dbReference>
<dbReference type="PANTHER" id="PTHR12629">
    <property type="entry name" value="DIPHOSPHOINOSITOL POLYPHOSPHATE PHOSPHOHYDROLASE"/>
    <property type="match status" value="1"/>
</dbReference>
<dbReference type="PANTHER" id="PTHR12629:SF0">
    <property type="entry name" value="DIPHOSPHOINOSITOL-POLYPHOSPHATE DIPHOSPHATASE"/>
    <property type="match status" value="1"/>
</dbReference>
<organism evidence="7 9">
    <name type="scientific">Phytophthora rubi</name>
    <dbReference type="NCBI Taxonomy" id="129364"/>
    <lineage>
        <taxon>Eukaryota</taxon>
        <taxon>Sar</taxon>
        <taxon>Stramenopiles</taxon>
        <taxon>Oomycota</taxon>
        <taxon>Peronosporomycetes</taxon>
        <taxon>Peronosporales</taxon>
        <taxon>Peronosporaceae</taxon>
        <taxon>Phytophthora</taxon>
    </lineage>
</organism>
<dbReference type="Gene3D" id="3.90.79.10">
    <property type="entry name" value="Nucleoside Triphosphate Pyrophosphohydrolase"/>
    <property type="match status" value="1"/>
</dbReference>
<evidence type="ECO:0000313" key="5">
    <source>
        <dbReference type="EMBL" id="KAE8972113.1"/>
    </source>
</evidence>
<keyword evidence="1" id="KW-0479">Metal-binding</keyword>
<name>A0A6A4BX00_9STRA</name>
<dbReference type="GO" id="GO:0046872">
    <property type="term" value="F:metal ion binding"/>
    <property type="evidence" value="ECO:0007669"/>
    <property type="project" value="UniProtKB-KW"/>
</dbReference>
<feature type="signal peptide" evidence="3">
    <location>
        <begin position="1"/>
        <end position="21"/>
    </location>
</feature>
<dbReference type="PROSITE" id="PS51462">
    <property type="entry name" value="NUDIX"/>
    <property type="match status" value="1"/>
</dbReference>
<gene>
    <name evidence="6" type="ORF">PR001_g25455</name>
    <name evidence="5" type="ORF">PR002_g26611</name>
    <name evidence="7" type="ORF">PR003_g27614</name>
</gene>
<accession>A0A6A4BX00</accession>
<evidence type="ECO:0000313" key="6">
    <source>
        <dbReference type="EMBL" id="KAE8976305.1"/>
    </source>
</evidence>
<reference evidence="7 9" key="1">
    <citation type="submission" date="2018-08" db="EMBL/GenBank/DDBJ databases">
        <title>Genomic investigation of the strawberry pathogen Phytophthora fragariae indicates pathogenicity is determined by transcriptional variation in three key races.</title>
        <authorList>
            <person name="Adams T.M."/>
            <person name="Armitage A.D."/>
            <person name="Sobczyk M.K."/>
            <person name="Bates H.J."/>
            <person name="Dunwell J.M."/>
            <person name="Nellist C.F."/>
            <person name="Harrison R.J."/>
        </authorList>
    </citation>
    <scope>NUCLEOTIDE SEQUENCE [LARGE SCALE GENOMIC DNA]</scope>
    <source>
        <strain evidence="6 8">SCRP249</strain>
        <strain evidence="5 10">SCRP324</strain>
        <strain evidence="7 9">SCRP333</strain>
    </source>
</reference>
<comment type="caution">
    <text evidence="7">The sequence shown here is derived from an EMBL/GenBank/DDBJ whole genome shotgun (WGS) entry which is preliminary data.</text>
</comment>
<dbReference type="EMBL" id="QXFV01003488">
    <property type="protein sequence ID" value="KAE8976305.1"/>
    <property type="molecule type" value="Genomic_DNA"/>
</dbReference>
<dbReference type="InterPro" id="IPR000086">
    <property type="entry name" value="NUDIX_hydrolase_dom"/>
</dbReference>